<name>A0A2S4MAC2_9BURK</name>
<dbReference type="AlphaFoldDB" id="A0A2S4MAC2"/>
<dbReference type="Pfam" id="PF07811">
    <property type="entry name" value="TadE"/>
    <property type="match status" value="1"/>
</dbReference>
<protein>
    <submittedName>
        <fullName evidence="2">TadE-like protein</fullName>
    </submittedName>
</protein>
<keyword evidence="3" id="KW-1185">Reference proteome</keyword>
<dbReference type="EMBL" id="PQGA01000006">
    <property type="protein sequence ID" value="POR51686.1"/>
    <property type="molecule type" value="Genomic_DNA"/>
</dbReference>
<evidence type="ECO:0000313" key="3">
    <source>
        <dbReference type="Proteomes" id="UP000237381"/>
    </source>
</evidence>
<organism evidence="2 3">
    <name type="scientific">Paraburkholderia eburnea</name>
    <dbReference type="NCBI Taxonomy" id="1189126"/>
    <lineage>
        <taxon>Bacteria</taxon>
        <taxon>Pseudomonadati</taxon>
        <taxon>Pseudomonadota</taxon>
        <taxon>Betaproteobacteria</taxon>
        <taxon>Burkholderiales</taxon>
        <taxon>Burkholderiaceae</taxon>
        <taxon>Paraburkholderia</taxon>
    </lineage>
</organism>
<accession>A0A2S4MAC2</accession>
<reference evidence="2 3" key="1">
    <citation type="submission" date="2018-01" db="EMBL/GenBank/DDBJ databases">
        <title>Genomic Encyclopedia of Type Strains, Phase III (KMG-III): the genomes of soil and plant-associated and newly described type strains.</title>
        <authorList>
            <person name="Whitman W."/>
        </authorList>
    </citation>
    <scope>NUCLEOTIDE SEQUENCE [LARGE SCALE GENOMIC DNA]</scope>
    <source>
        <strain evidence="2 3">JCM 18070</strain>
    </source>
</reference>
<proteinExistence type="predicted"/>
<feature type="domain" description="TadE-like" evidence="1">
    <location>
        <begin position="8"/>
        <end position="49"/>
    </location>
</feature>
<dbReference type="InterPro" id="IPR012495">
    <property type="entry name" value="TadE-like_dom"/>
</dbReference>
<dbReference type="Proteomes" id="UP000237381">
    <property type="component" value="Unassembled WGS sequence"/>
</dbReference>
<sequence>MQRKRQKGVVAVELALAAPILIAIALGIAQFGWLLGNSVMVASAASAAAQNFAFQRGTTTPYSSTQTQMTSSSSWLKSQNLTLTTSVNGTQCSSDTSCSTALTNASGQPATITVAYTFTPLLRGSIFAIAAMPSTLSTTAVARVQ</sequence>
<evidence type="ECO:0000259" key="1">
    <source>
        <dbReference type="Pfam" id="PF07811"/>
    </source>
</evidence>
<gene>
    <name evidence="2" type="ORF">B0G62_106220</name>
</gene>
<evidence type="ECO:0000313" key="2">
    <source>
        <dbReference type="EMBL" id="POR51686.1"/>
    </source>
</evidence>
<comment type="caution">
    <text evidence="2">The sequence shown here is derived from an EMBL/GenBank/DDBJ whole genome shotgun (WGS) entry which is preliminary data.</text>
</comment>